<evidence type="ECO:0000259" key="2">
    <source>
        <dbReference type="PROSITE" id="PS51462"/>
    </source>
</evidence>
<keyword evidence="1" id="KW-0378">Hydrolase</keyword>
<dbReference type="Gene3D" id="3.90.79.10">
    <property type="entry name" value="Nucleoside Triphosphate Pyrophosphohydrolase"/>
    <property type="match status" value="1"/>
</dbReference>
<evidence type="ECO:0000256" key="1">
    <source>
        <dbReference type="ARBA" id="ARBA00022801"/>
    </source>
</evidence>
<proteinExistence type="predicted"/>
<dbReference type="AlphaFoldDB" id="A0A0G0RDH2"/>
<dbReference type="Proteomes" id="UP000034246">
    <property type="component" value="Unassembled WGS sequence"/>
</dbReference>
<dbReference type="Pfam" id="PF00293">
    <property type="entry name" value="NUDIX"/>
    <property type="match status" value="1"/>
</dbReference>
<dbReference type="EMBL" id="LBWP01000004">
    <property type="protein sequence ID" value="KKR11702.1"/>
    <property type="molecule type" value="Genomic_DNA"/>
</dbReference>
<dbReference type="PANTHER" id="PTHR43736:SF1">
    <property type="entry name" value="DIHYDRONEOPTERIN TRIPHOSPHATE DIPHOSPHATASE"/>
    <property type="match status" value="1"/>
</dbReference>
<feature type="domain" description="Nudix hydrolase" evidence="2">
    <location>
        <begin position="17"/>
        <end position="150"/>
    </location>
</feature>
<gene>
    <name evidence="3" type="ORF">UT39_C0004G0061</name>
</gene>
<dbReference type="GO" id="GO:0016787">
    <property type="term" value="F:hydrolase activity"/>
    <property type="evidence" value="ECO:0007669"/>
    <property type="project" value="UniProtKB-KW"/>
</dbReference>
<accession>A0A0G0RDH2</accession>
<name>A0A0G0RDH2_9BACT</name>
<dbReference type="PROSITE" id="PS00893">
    <property type="entry name" value="NUDIX_BOX"/>
    <property type="match status" value="1"/>
</dbReference>
<dbReference type="InterPro" id="IPR000086">
    <property type="entry name" value="NUDIX_hydrolase_dom"/>
</dbReference>
<comment type="caution">
    <text evidence="3">The sequence shown here is derived from an EMBL/GenBank/DDBJ whole genome shotgun (WGS) entry which is preliminary data.</text>
</comment>
<dbReference type="PANTHER" id="PTHR43736">
    <property type="entry name" value="ADP-RIBOSE PYROPHOSPHATASE"/>
    <property type="match status" value="1"/>
</dbReference>
<dbReference type="PROSITE" id="PS51462">
    <property type="entry name" value="NUDIX"/>
    <property type="match status" value="1"/>
</dbReference>
<dbReference type="STRING" id="1618550.UT39_C0004G0061"/>
<reference evidence="3 4" key="1">
    <citation type="journal article" date="2015" name="Nature">
        <title>rRNA introns, odd ribosomes, and small enigmatic genomes across a large radiation of phyla.</title>
        <authorList>
            <person name="Brown C.T."/>
            <person name="Hug L.A."/>
            <person name="Thomas B.C."/>
            <person name="Sharon I."/>
            <person name="Castelle C.J."/>
            <person name="Singh A."/>
            <person name="Wilkins M.J."/>
            <person name="Williams K.H."/>
            <person name="Banfield J.F."/>
        </authorList>
    </citation>
    <scope>NUCLEOTIDE SEQUENCE [LARGE SCALE GENOMIC DNA]</scope>
</reference>
<evidence type="ECO:0000313" key="4">
    <source>
        <dbReference type="Proteomes" id="UP000034246"/>
    </source>
</evidence>
<organism evidence="3 4">
    <name type="scientific">Candidatus Woesebacteria bacterium GW2011_GWA1_39_21</name>
    <dbReference type="NCBI Taxonomy" id="1618550"/>
    <lineage>
        <taxon>Bacteria</taxon>
        <taxon>Candidatus Woeseibacteriota</taxon>
    </lineage>
</organism>
<sequence length="158" mass="18342">MKIDKSWYEKPKDPNFPVATSAGGVVVRKDNGKLMIALIGTDYHEDYMLPKGAQEKGEGVEDTARREIVEETGLHNLKLICKLGVKERLTFEKDKWKTTHYFLFETKEVSGQQKLEPGEKDLKLSWFDLEKLPPMFFPEQKELIEKNKEKIRKLLSKS</sequence>
<dbReference type="InterPro" id="IPR020084">
    <property type="entry name" value="NUDIX_hydrolase_CS"/>
</dbReference>
<dbReference type="InterPro" id="IPR015797">
    <property type="entry name" value="NUDIX_hydrolase-like_dom_sf"/>
</dbReference>
<dbReference type="SUPFAM" id="SSF55811">
    <property type="entry name" value="Nudix"/>
    <property type="match status" value="1"/>
</dbReference>
<evidence type="ECO:0000313" key="3">
    <source>
        <dbReference type="EMBL" id="KKR11702.1"/>
    </source>
</evidence>
<protein>
    <submittedName>
        <fullName evidence="3">ADP-ribose pyrophosphatase</fullName>
    </submittedName>
</protein>